<dbReference type="GO" id="GO:0016787">
    <property type="term" value="F:hydrolase activity"/>
    <property type="evidence" value="ECO:0007669"/>
    <property type="project" value="UniProtKB-KW"/>
</dbReference>
<comment type="similarity">
    <text evidence="5">Belongs to the PINc/VapC protein family.</text>
</comment>
<dbReference type="InterPro" id="IPR022907">
    <property type="entry name" value="VapC_family"/>
</dbReference>
<comment type="caution">
    <text evidence="7">The sequence shown here is derived from an EMBL/GenBank/DDBJ whole genome shotgun (WGS) entry which is preliminary data.</text>
</comment>
<dbReference type="EC" id="3.1.-.-" evidence="5"/>
<dbReference type="AlphaFoldDB" id="A0A4R5PJF0"/>
<dbReference type="Proteomes" id="UP000295131">
    <property type="component" value="Unassembled WGS sequence"/>
</dbReference>
<evidence type="ECO:0000256" key="5">
    <source>
        <dbReference type="HAMAP-Rule" id="MF_00265"/>
    </source>
</evidence>
<sequence length="125" mass="13701">MRVIDSSVWVEILADGPVADRLLAEVPDDPTEIIVPSIVVLEVVKWIEREADTTVRHRFLAFVSQCVDAPLDTDRALAAARAHRTHGLATADAVVYATAMEFGAELVTCDGHFQSLDQVIHIPNK</sequence>
<keyword evidence="8" id="KW-1185">Reference proteome</keyword>
<feature type="binding site" evidence="5">
    <location>
        <position position="5"/>
    </location>
    <ligand>
        <name>Mg(2+)</name>
        <dbReference type="ChEBI" id="CHEBI:18420"/>
    </ligand>
</feature>
<evidence type="ECO:0000259" key="6">
    <source>
        <dbReference type="Pfam" id="PF01850"/>
    </source>
</evidence>
<accession>A0A4R5PJF0</accession>
<evidence type="ECO:0000313" key="7">
    <source>
        <dbReference type="EMBL" id="TDH35793.1"/>
    </source>
</evidence>
<gene>
    <name evidence="5" type="primary">vapC</name>
    <name evidence="7" type="ORF">E2A64_10725</name>
</gene>
<dbReference type="HAMAP" id="MF_00265">
    <property type="entry name" value="VapC_Nob1"/>
    <property type="match status" value="1"/>
</dbReference>
<reference evidence="7 8" key="1">
    <citation type="journal article" date="2013" name="Int. J. Syst. Evol. Microbiol.">
        <title>Hoeflea suaedae sp. nov., an endophytic bacterium isolated from the root of the halophyte Suaeda maritima.</title>
        <authorList>
            <person name="Chung E.J."/>
            <person name="Park J.A."/>
            <person name="Pramanik P."/>
            <person name="Bibi F."/>
            <person name="Jeon C.O."/>
            <person name="Chung Y.R."/>
        </authorList>
    </citation>
    <scope>NUCLEOTIDE SEQUENCE [LARGE SCALE GENOMIC DNA]</scope>
    <source>
        <strain evidence="7 8">YC6898</strain>
    </source>
</reference>
<comment type="cofactor">
    <cofactor evidence="5">
        <name>Mg(2+)</name>
        <dbReference type="ChEBI" id="CHEBI:18420"/>
    </cofactor>
</comment>
<keyword evidence="5" id="KW-0800">Toxin</keyword>
<dbReference type="Gene3D" id="3.40.50.1010">
    <property type="entry name" value="5'-nuclease"/>
    <property type="match status" value="1"/>
</dbReference>
<keyword evidence="2 5" id="KW-0540">Nuclease</keyword>
<evidence type="ECO:0000256" key="3">
    <source>
        <dbReference type="ARBA" id="ARBA00022723"/>
    </source>
</evidence>
<keyword evidence="4 5" id="KW-0378">Hydrolase</keyword>
<dbReference type="EMBL" id="SMSI01000002">
    <property type="protein sequence ID" value="TDH35793.1"/>
    <property type="molecule type" value="Genomic_DNA"/>
</dbReference>
<dbReference type="GO" id="GO:0090729">
    <property type="term" value="F:toxin activity"/>
    <property type="evidence" value="ECO:0007669"/>
    <property type="project" value="UniProtKB-KW"/>
</dbReference>
<evidence type="ECO:0000313" key="8">
    <source>
        <dbReference type="Proteomes" id="UP000295131"/>
    </source>
</evidence>
<dbReference type="InterPro" id="IPR029060">
    <property type="entry name" value="PIN-like_dom_sf"/>
</dbReference>
<dbReference type="InterPro" id="IPR002716">
    <property type="entry name" value="PIN_dom"/>
</dbReference>
<feature type="domain" description="PIN" evidence="6">
    <location>
        <begin position="3"/>
        <end position="117"/>
    </location>
</feature>
<evidence type="ECO:0000256" key="4">
    <source>
        <dbReference type="ARBA" id="ARBA00022801"/>
    </source>
</evidence>
<comment type="function">
    <text evidence="5">Toxic component of a toxin-antitoxin (TA) system. An RNase.</text>
</comment>
<protein>
    <recommendedName>
        <fullName evidence="5">Ribonuclease VapC</fullName>
        <shortName evidence="5">RNase VapC</shortName>
        <ecNumber evidence="5">3.1.-.-</ecNumber>
    </recommendedName>
    <alternativeName>
        <fullName evidence="5">Toxin VapC</fullName>
    </alternativeName>
</protein>
<dbReference type="SUPFAM" id="SSF88723">
    <property type="entry name" value="PIN domain-like"/>
    <property type="match status" value="1"/>
</dbReference>
<keyword evidence="1 5" id="KW-1277">Toxin-antitoxin system</keyword>
<dbReference type="OrthoDB" id="7350421at2"/>
<name>A0A4R5PJF0_9HYPH</name>
<organism evidence="7 8">
    <name type="scientific">Pseudohoeflea suaedae</name>
    <dbReference type="NCBI Taxonomy" id="877384"/>
    <lineage>
        <taxon>Bacteria</taxon>
        <taxon>Pseudomonadati</taxon>
        <taxon>Pseudomonadota</taxon>
        <taxon>Alphaproteobacteria</taxon>
        <taxon>Hyphomicrobiales</taxon>
        <taxon>Rhizobiaceae</taxon>
        <taxon>Pseudohoeflea</taxon>
    </lineage>
</organism>
<dbReference type="CDD" id="cd18686">
    <property type="entry name" value="PIN_VapC-like"/>
    <property type="match status" value="1"/>
</dbReference>
<keyword evidence="5" id="KW-0460">Magnesium</keyword>
<evidence type="ECO:0000256" key="1">
    <source>
        <dbReference type="ARBA" id="ARBA00022649"/>
    </source>
</evidence>
<dbReference type="GO" id="GO:0004540">
    <property type="term" value="F:RNA nuclease activity"/>
    <property type="evidence" value="ECO:0007669"/>
    <property type="project" value="InterPro"/>
</dbReference>
<proteinExistence type="inferred from homology"/>
<dbReference type="Pfam" id="PF01850">
    <property type="entry name" value="PIN"/>
    <property type="match status" value="1"/>
</dbReference>
<feature type="binding site" evidence="5">
    <location>
        <position position="92"/>
    </location>
    <ligand>
        <name>Mg(2+)</name>
        <dbReference type="ChEBI" id="CHEBI:18420"/>
    </ligand>
</feature>
<dbReference type="RefSeq" id="WP_133284493.1">
    <property type="nucleotide sequence ID" value="NZ_SMSI01000002.1"/>
</dbReference>
<evidence type="ECO:0000256" key="2">
    <source>
        <dbReference type="ARBA" id="ARBA00022722"/>
    </source>
</evidence>
<keyword evidence="3 5" id="KW-0479">Metal-binding</keyword>
<dbReference type="GO" id="GO:0000287">
    <property type="term" value="F:magnesium ion binding"/>
    <property type="evidence" value="ECO:0007669"/>
    <property type="project" value="UniProtKB-UniRule"/>
</dbReference>